<dbReference type="InterPro" id="IPR011009">
    <property type="entry name" value="Kinase-like_dom_sf"/>
</dbReference>
<dbReference type="InterPro" id="IPR000719">
    <property type="entry name" value="Prot_kinase_dom"/>
</dbReference>
<gene>
    <name evidence="2" type="ORF">LSAT_V11C500250630</name>
</gene>
<name>A0A9R1XC33_LACSA</name>
<dbReference type="Gene3D" id="1.10.510.10">
    <property type="entry name" value="Transferase(Phosphotransferase) domain 1"/>
    <property type="match status" value="1"/>
</dbReference>
<accession>A0A9R1XC33</accession>
<dbReference type="SUPFAM" id="SSF56112">
    <property type="entry name" value="Protein kinase-like (PK-like)"/>
    <property type="match status" value="1"/>
</dbReference>
<evidence type="ECO:0000313" key="3">
    <source>
        <dbReference type="Proteomes" id="UP000235145"/>
    </source>
</evidence>
<dbReference type="GO" id="GO:0004672">
    <property type="term" value="F:protein kinase activity"/>
    <property type="evidence" value="ECO:0007669"/>
    <property type="project" value="InterPro"/>
</dbReference>
<feature type="domain" description="Protein kinase" evidence="1">
    <location>
        <begin position="1"/>
        <end position="112"/>
    </location>
</feature>
<dbReference type="PANTHER" id="PTHR27006">
    <property type="entry name" value="PROMASTIGOTE SURFACE ANTIGEN PROTEIN PSA"/>
    <property type="match status" value="1"/>
</dbReference>
<evidence type="ECO:0000259" key="1">
    <source>
        <dbReference type="PROSITE" id="PS50011"/>
    </source>
</evidence>
<keyword evidence="3" id="KW-1185">Reference proteome</keyword>
<organism evidence="2 3">
    <name type="scientific">Lactuca sativa</name>
    <name type="common">Garden lettuce</name>
    <dbReference type="NCBI Taxonomy" id="4236"/>
    <lineage>
        <taxon>Eukaryota</taxon>
        <taxon>Viridiplantae</taxon>
        <taxon>Streptophyta</taxon>
        <taxon>Embryophyta</taxon>
        <taxon>Tracheophyta</taxon>
        <taxon>Spermatophyta</taxon>
        <taxon>Magnoliopsida</taxon>
        <taxon>eudicotyledons</taxon>
        <taxon>Gunneridae</taxon>
        <taxon>Pentapetalae</taxon>
        <taxon>asterids</taxon>
        <taxon>campanulids</taxon>
        <taxon>Asterales</taxon>
        <taxon>Asteraceae</taxon>
        <taxon>Cichorioideae</taxon>
        <taxon>Cichorieae</taxon>
        <taxon>Lactucinae</taxon>
        <taxon>Lactuca</taxon>
    </lineage>
</organism>
<dbReference type="PANTHER" id="PTHR27006:SF606">
    <property type="entry name" value="INTERLEUKIN-1 RECEPTOR-ASSOCIATED KINASE 4"/>
    <property type="match status" value="1"/>
</dbReference>
<evidence type="ECO:0000313" key="2">
    <source>
        <dbReference type="EMBL" id="KAJ0207231.1"/>
    </source>
</evidence>
<dbReference type="Proteomes" id="UP000235145">
    <property type="component" value="Unassembled WGS sequence"/>
</dbReference>
<dbReference type="AlphaFoldDB" id="A0A9R1XC33"/>
<reference evidence="2 3" key="1">
    <citation type="journal article" date="2017" name="Nat. Commun.">
        <title>Genome assembly with in vitro proximity ligation data and whole-genome triplication in lettuce.</title>
        <authorList>
            <person name="Reyes-Chin-Wo S."/>
            <person name="Wang Z."/>
            <person name="Yang X."/>
            <person name="Kozik A."/>
            <person name="Arikit S."/>
            <person name="Song C."/>
            <person name="Xia L."/>
            <person name="Froenicke L."/>
            <person name="Lavelle D.O."/>
            <person name="Truco M.J."/>
            <person name="Xia R."/>
            <person name="Zhu S."/>
            <person name="Xu C."/>
            <person name="Xu H."/>
            <person name="Xu X."/>
            <person name="Cox K."/>
            <person name="Korf I."/>
            <person name="Meyers B.C."/>
            <person name="Michelmore R.W."/>
        </authorList>
    </citation>
    <scope>NUCLEOTIDE SEQUENCE [LARGE SCALE GENOMIC DNA]</scope>
    <source>
        <strain evidence="3">cv. Salinas</strain>
        <tissue evidence="2">Seedlings</tissue>
    </source>
</reference>
<dbReference type="PROSITE" id="PS50011">
    <property type="entry name" value="PROTEIN_KINASE_DOM"/>
    <property type="match status" value="1"/>
</dbReference>
<dbReference type="EMBL" id="NBSK02000005">
    <property type="protein sequence ID" value="KAJ0207231.1"/>
    <property type="molecule type" value="Genomic_DNA"/>
</dbReference>
<dbReference type="Gene3D" id="3.30.200.20">
    <property type="entry name" value="Phosphorylase Kinase, domain 1"/>
    <property type="match status" value="1"/>
</dbReference>
<dbReference type="Pfam" id="PF00069">
    <property type="entry name" value="Pkinase"/>
    <property type="match status" value="1"/>
</dbReference>
<comment type="caution">
    <text evidence="2">The sequence shown here is derived from an EMBL/GenBank/DDBJ whole genome shotgun (WGS) entry which is preliminary data.</text>
</comment>
<proteinExistence type="predicted"/>
<protein>
    <recommendedName>
        <fullName evidence="1">Protein kinase domain-containing protein</fullName>
    </recommendedName>
</protein>
<sequence length="112" mass="12551">MFCSCGKGTPVGNEIVVKIRCPKSSQGINEFELEIKAILNNKDTNVVSVQGYCVHRKELMLDSNKQIIHRDLNPENILLDRNMNAKICDFGLAEILDLNEIEARANNLYGTS</sequence>
<dbReference type="GO" id="GO:0005524">
    <property type="term" value="F:ATP binding"/>
    <property type="evidence" value="ECO:0007669"/>
    <property type="project" value="InterPro"/>
</dbReference>